<protein>
    <recommendedName>
        <fullName evidence="3">Transcriptional regulator</fullName>
    </recommendedName>
</protein>
<dbReference type="InterPro" id="IPR036086">
    <property type="entry name" value="ParB/Sulfiredoxin_sf"/>
</dbReference>
<evidence type="ECO:0008006" key="3">
    <source>
        <dbReference type="Google" id="ProtNLM"/>
    </source>
</evidence>
<accession>A0ABN1ART2</accession>
<evidence type="ECO:0000313" key="2">
    <source>
        <dbReference type="Proteomes" id="UP001499895"/>
    </source>
</evidence>
<proteinExistence type="predicted"/>
<name>A0ABN1ART2_9ACTN</name>
<keyword evidence="2" id="KW-1185">Reference proteome</keyword>
<comment type="caution">
    <text evidence="1">The sequence shown here is derived from an EMBL/GenBank/DDBJ whole genome shotgun (WGS) entry which is preliminary data.</text>
</comment>
<sequence>MSGGIGIMLGEFAPPPRAQEFTELIKARLKEAQSKGGTRESVTIDVNGQALYVEVITLPLSGLYYNPGTHRIRAQRSHKPELEKALEKDPWSAESQGYLQFLLQAEPANPDRRDVDFDKLKDSLKEFGQNDPGLVTHHGVLVNGNTRAAALRESGAQTMRVGVLPESFTWADINAVELALQLRKDHRRDYSYINRLLAMEEQASLGRTPDAIAKDFRIRPATYHQERWILGTIRELIERSRSGGGVALRLVDFEDDQEKLKELHRSYEKLAAVDRDQAEVLKEMRLAAILLGFSKTDVRHIDEEFLKKDYLGRELPEELKKTSGAGEPEAVSVPGLGVTVPGAAKAVAAARALNDQVLRAKASARKPENDPLGSQDGTAQALFDQAKGAFDKAIDSAGRDARVRKRKQLAPARLADACADIDQCLVDLVQARASRTLDEEAFDEAVLKLRESLRKLAQQAGRGLAHPGDGVSWLIDAAVVEVS</sequence>
<gene>
    <name evidence="1" type="ORF">GCM10009544_50160</name>
</gene>
<dbReference type="Proteomes" id="UP001499895">
    <property type="component" value="Unassembled WGS sequence"/>
</dbReference>
<dbReference type="SUPFAM" id="SSF110849">
    <property type="entry name" value="ParB/Sulfiredoxin"/>
    <property type="match status" value="1"/>
</dbReference>
<evidence type="ECO:0000313" key="1">
    <source>
        <dbReference type="EMBL" id="GAA0482146.1"/>
    </source>
</evidence>
<dbReference type="EMBL" id="BAAAHB010000074">
    <property type="protein sequence ID" value="GAA0482146.1"/>
    <property type="molecule type" value="Genomic_DNA"/>
</dbReference>
<organism evidence="1 2">
    <name type="scientific">Streptomyces stramineus</name>
    <dbReference type="NCBI Taxonomy" id="173861"/>
    <lineage>
        <taxon>Bacteria</taxon>
        <taxon>Bacillati</taxon>
        <taxon>Actinomycetota</taxon>
        <taxon>Actinomycetes</taxon>
        <taxon>Kitasatosporales</taxon>
        <taxon>Streptomycetaceae</taxon>
        <taxon>Streptomyces</taxon>
    </lineage>
</organism>
<reference evidence="1 2" key="1">
    <citation type="journal article" date="2019" name="Int. J. Syst. Evol. Microbiol.">
        <title>The Global Catalogue of Microorganisms (GCM) 10K type strain sequencing project: providing services to taxonomists for standard genome sequencing and annotation.</title>
        <authorList>
            <consortium name="The Broad Institute Genomics Platform"/>
            <consortium name="The Broad Institute Genome Sequencing Center for Infectious Disease"/>
            <person name="Wu L."/>
            <person name="Ma J."/>
        </authorList>
    </citation>
    <scope>NUCLEOTIDE SEQUENCE [LARGE SCALE GENOMIC DNA]</scope>
    <source>
        <strain evidence="1 2">JCM 10649</strain>
    </source>
</reference>